<evidence type="ECO:0000313" key="2">
    <source>
        <dbReference type="Proteomes" id="UP000049855"/>
    </source>
</evidence>
<reference evidence="2" key="1">
    <citation type="submission" date="2015-03" db="EMBL/GenBank/DDBJ databases">
        <authorList>
            <person name="Nijsse Bart"/>
        </authorList>
    </citation>
    <scope>NUCLEOTIDE SEQUENCE [LARGE SCALE GENOMIC DNA]</scope>
</reference>
<dbReference type="RefSeq" id="WP_021168122.1">
    <property type="nucleotide sequence ID" value="NZ_CTRP01000012.1"/>
</dbReference>
<name>A0A0U1L0Y4_9FIRM</name>
<dbReference type="EMBL" id="CTRP01000012">
    <property type="protein sequence ID" value="CQR73337.1"/>
    <property type="molecule type" value="Genomic_DNA"/>
</dbReference>
<sequence>MSEIQGLNLSNVCEGKLDRQFKAKYPEIISNLREGQKATITVSLTIERPAGSTMMTSITGKVTTKMPPGAAVAGLYAFNNDYQIKTEEPVQQGVIQFPASGN</sequence>
<keyword evidence="2" id="KW-1185">Reference proteome</keyword>
<protein>
    <submittedName>
        <fullName evidence="1">Uncharacterized protein</fullName>
    </submittedName>
</protein>
<organism evidence="1 2">
    <name type="scientific">Sporomusa ovata</name>
    <dbReference type="NCBI Taxonomy" id="2378"/>
    <lineage>
        <taxon>Bacteria</taxon>
        <taxon>Bacillati</taxon>
        <taxon>Bacillota</taxon>
        <taxon>Negativicutes</taxon>
        <taxon>Selenomonadales</taxon>
        <taxon>Sporomusaceae</taxon>
        <taxon>Sporomusa</taxon>
    </lineage>
</organism>
<accession>A0A0U1L0Y4</accession>
<dbReference type="Proteomes" id="UP000049855">
    <property type="component" value="Unassembled WGS sequence"/>
</dbReference>
<proteinExistence type="predicted"/>
<gene>
    <name evidence="1" type="ORF">SpAn4DRAFT_2569</name>
</gene>
<evidence type="ECO:0000313" key="1">
    <source>
        <dbReference type="EMBL" id="CQR73337.1"/>
    </source>
</evidence>
<dbReference type="AlphaFoldDB" id="A0A0U1L0Y4"/>